<evidence type="ECO:0000259" key="10">
    <source>
        <dbReference type="PROSITE" id="PS51192"/>
    </source>
</evidence>
<dbReference type="EMBL" id="VCEJ01000008">
    <property type="protein sequence ID" value="TLU98221.1"/>
    <property type="molecule type" value="Genomic_DNA"/>
</dbReference>
<reference evidence="12 13" key="1">
    <citation type="submission" date="2019-05" db="EMBL/GenBank/DDBJ databases">
        <authorList>
            <person name="Qu J.-H."/>
        </authorList>
    </citation>
    <scope>NUCLEOTIDE SEQUENCE [LARGE SCALE GENOMIC DNA]</scope>
    <source>
        <strain evidence="12 13">T17</strain>
    </source>
</reference>
<dbReference type="GO" id="GO:0003677">
    <property type="term" value="F:DNA binding"/>
    <property type="evidence" value="ECO:0007669"/>
    <property type="project" value="UniProtKB-KW"/>
</dbReference>
<dbReference type="CDD" id="cd17922">
    <property type="entry name" value="DEXHc_LHR-like"/>
    <property type="match status" value="1"/>
</dbReference>
<evidence type="ECO:0000256" key="2">
    <source>
        <dbReference type="ARBA" id="ARBA00022763"/>
    </source>
</evidence>
<evidence type="ECO:0000256" key="7">
    <source>
        <dbReference type="ARBA" id="ARBA00023204"/>
    </source>
</evidence>
<keyword evidence="5" id="KW-0067">ATP-binding</keyword>
<keyword evidence="8" id="KW-0413">Isomerase</keyword>
<dbReference type="PROSITE" id="PS51194">
    <property type="entry name" value="HELICASE_CTER"/>
    <property type="match status" value="1"/>
</dbReference>
<evidence type="ECO:0000256" key="1">
    <source>
        <dbReference type="ARBA" id="ARBA00022741"/>
    </source>
</evidence>
<name>A0A5R9KPJ3_9BACT</name>
<dbReference type="InterPro" id="IPR026362">
    <property type="entry name" value="DEXH_lig_assoc"/>
</dbReference>
<dbReference type="PANTHER" id="PTHR47962">
    <property type="entry name" value="ATP-DEPENDENT HELICASE LHR-RELATED-RELATED"/>
    <property type="match status" value="1"/>
</dbReference>
<keyword evidence="4" id="KW-0347">Helicase</keyword>
<dbReference type="GO" id="GO:0016887">
    <property type="term" value="F:ATP hydrolysis activity"/>
    <property type="evidence" value="ECO:0007669"/>
    <property type="project" value="TreeGrafter"/>
</dbReference>
<dbReference type="PANTHER" id="PTHR47962:SF3">
    <property type="entry name" value="LARGE ATP-DEPENDENT HELICASE-RELATED PROTEIN"/>
    <property type="match status" value="1"/>
</dbReference>
<gene>
    <name evidence="12" type="ORF">FEN17_25960</name>
</gene>
<evidence type="ECO:0000313" key="13">
    <source>
        <dbReference type="Proteomes" id="UP000306402"/>
    </source>
</evidence>
<dbReference type="Pfam" id="PF19306">
    <property type="entry name" value="WHD_Lhr"/>
    <property type="match status" value="1"/>
</dbReference>
<keyword evidence="1" id="KW-0547">Nucleotide-binding</keyword>
<evidence type="ECO:0000313" key="12">
    <source>
        <dbReference type="EMBL" id="TLU98221.1"/>
    </source>
</evidence>
<comment type="caution">
    <text evidence="12">The sequence shown here is derived from an EMBL/GenBank/DDBJ whole genome shotgun (WGS) entry which is preliminary data.</text>
</comment>
<protein>
    <submittedName>
        <fullName evidence="12">Ligase-associated DNA damage response DEXH box helicase</fullName>
    </submittedName>
</protein>
<dbReference type="Pfam" id="PF00270">
    <property type="entry name" value="DEAD"/>
    <property type="match status" value="1"/>
</dbReference>
<dbReference type="GO" id="GO:0004386">
    <property type="term" value="F:helicase activity"/>
    <property type="evidence" value="ECO:0007669"/>
    <property type="project" value="UniProtKB-KW"/>
</dbReference>
<keyword evidence="3" id="KW-0378">Hydrolase</keyword>
<accession>A0A5R9KPJ3</accession>
<dbReference type="PIRSF" id="PIRSF037307">
    <property type="entry name" value="Lhr-like_helic_prd"/>
    <property type="match status" value="1"/>
</dbReference>
<dbReference type="RefSeq" id="WP_138368319.1">
    <property type="nucleotide sequence ID" value="NZ_VCEJ01000008.1"/>
</dbReference>
<proteinExistence type="inferred from homology"/>
<sequence length="821" mass="93693">MAKSRGHIIAEQWFKAKKWKWADFQQEAAGAYLAGKSGLVNAPTGSGKTYSLWVPILIRHINEKANKEIKAKRGLQVLWITPLRALSKDLFRNMETAALEMNLTWRVGIRTGDTNTKDKNDQKKQMPDALIITPESLHILFAQKNASETFKHLHTVVVDEWHELMGSKRGTQTELALARLRSMRPELQTWGISATIGNLDEAKHVLLGMKFPTANSVIIKANSDKKIIVESIIPPRVETLPWSGYMGTRLVDQVVEIVNQSKTTLLFTNTRSGTEIWYRTIIDKYPEFAGIMALHHASLDREIRDWVEEALHDERLKLVICTASLDLGVDFRPVDTVIQVGSPKSIARFIQRAGRSGHRPGVDSKVYFCPTNALELIEAVSLREGVAKNILEDRPPVAHAFDVLAQWMMTLAVGEGFDEAQLFEEVCDAYGYQYLNRQEWEWLLGYITTGSSSLLVYDEYKKVERVDGRYVVTSRRVALRHRLSMGTIVSETGIKVKLQSGKYLGTVEESFVTWMKAGDVFTFAGMTVEFVRMHEMTLSVKKAEGKKGFLVRWAGGRMPLSSQLSAFIRERLADALENPFKEKELAKMHPLLQLQQDRSIIPKTDELLIEQCETREGHHIFIFPFEGRLVHEGMSIILAYRISKLSPITFSVAMNDYGFELLSDQYVDFEKIMNEVDLFSTKHLVDDIYQSVNATEMAKRKFREIAAISGLMFQGYPGKNVKTRHLQASSSLLFNVMSKYEDNNNLLVNQAYQEVLTYQLEEVRMRMALDRIANQKIIVRHTIKPTPFSFPIMVDRLREQLTSEKLDDRVQKMIKQYSNAD</sequence>
<dbReference type="SUPFAM" id="SSF52540">
    <property type="entry name" value="P-loop containing nucleoside triphosphate hydrolases"/>
    <property type="match status" value="1"/>
</dbReference>
<dbReference type="CDD" id="cd18796">
    <property type="entry name" value="SF2_C_LHR"/>
    <property type="match status" value="1"/>
</dbReference>
<dbReference type="GO" id="GO:0016874">
    <property type="term" value="F:ligase activity"/>
    <property type="evidence" value="ECO:0007669"/>
    <property type="project" value="UniProtKB-KW"/>
</dbReference>
<evidence type="ECO:0000256" key="9">
    <source>
        <dbReference type="ARBA" id="ARBA00093467"/>
    </source>
</evidence>
<evidence type="ECO:0000256" key="3">
    <source>
        <dbReference type="ARBA" id="ARBA00022801"/>
    </source>
</evidence>
<dbReference type="InterPro" id="IPR045628">
    <property type="entry name" value="Lhr_WH_dom"/>
</dbReference>
<keyword evidence="6" id="KW-0238">DNA-binding</keyword>
<comment type="similarity">
    <text evidence="9">Belongs to the Lhr helicase family. Lhr-Core subfamily.</text>
</comment>
<dbReference type="GO" id="GO:0006281">
    <property type="term" value="P:DNA repair"/>
    <property type="evidence" value="ECO:0007669"/>
    <property type="project" value="UniProtKB-KW"/>
</dbReference>
<dbReference type="InterPro" id="IPR017170">
    <property type="entry name" value="Lhr-like"/>
</dbReference>
<evidence type="ECO:0000256" key="8">
    <source>
        <dbReference type="ARBA" id="ARBA00023235"/>
    </source>
</evidence>
<dbReference type="Pfam" id="PF00271">
    <property type="entry name" value="Helicase_C"/>
    <property type="match status" value="1"/>
</dbReference>
<dbReference type="InterPro" id="IPR001650">
    <property type="entry name" value="Helicase_C-like"/>
</dbReference>
<dbReference type="SMART" id="SM00487">
    <property type="entry name" value="DEXDc"/>
    <property type="match status" value="1"/>
</dbReference>
<dbReference type="PROSITE" id="PS51192">
    <property type="entry name" value="HELICASE_ATP_BIND_1"/>
    <property type="match status" value="1"/>
</dbReference>
<evidence type="ECO:0000256" key="4">
    <source>
        <dbReference type="ARBA" id="ARBA00022806"/>
    </source>
</evidence>
<dbReference type="SMART" id="SM00490">
    <property type="entry name" value="HELICc"/>
    <property type="match status" value="1"/>
</dbReference>
<feature type="domain" description="Helicase ATP-binding" evidence="10">
    <location>
        <begin position="29"/>
        <end position="214"/>
    </location>
</feature>
<evidence type="ECO:0000256" key="5">
    <source>
        <dbReference type="ARBA" id="ARBA00022840"/>
    </source>
</evidence>
<dbReference type="Proteomes" id="UP000306402">
    <property type="component" value="Unassembled WGS sequence"/>
</dbReference>
<dbReference type="GO" id="GO:0005524">
    <property type="term" value="F:ATP binding"/>
    <property type="evidence" value="ECO:0007669"/>
    <property type="project" value="UniProtKB-KW"/>
</dbReference>
<dbReference type="Gene3D" id="3.40.50.300">
    <property type="entry name" value="P-loop containing nucleotide triphosphate hydrolases"/>
    <property type="match status" value="2"/>
</dbReference>
<dbReference type="InterPro" id="IPR014001">
    <property type="entry name" value="Helicase_ATP-bd"/>
</dbReference>
<evidence type="ECO:0000256" key="6">
    <source>
        <dbReference type="ARBA" id="ARBA00023125"/>
    </source>
</evidence>
<keyword evidence="7" id="KW-0234">DNA repair</keyword>
<evidence type="ECO:0000259" key="11">
    <source>
        <dbReference type="PROSITE" id="PS51194"/>
    </source>
</evidence>
<dbReference type="AlphaFoldDB" id="A0A5R9KPJ3"/>
<dbReference type="InterPro" id="IPR027417">
    <property type="entry name" value="P-loop_NTPase"/>
</dbReference>
<dbReference type="OrthoDB" id="9815222at2"/>
<dbReference type="InterPro" id="IPR052511">
    <property type="entry name" value="ATP-dep_Helicase"/>
</dbReference>
<dbReference type="InterPro" id="IPR013701">
    <property type="entry name" value="Lhr-like_DEAD/DEAH_assoc"/>
</dbReference>
<dbReference type="NCBIfam" id="TIGR04121">
    <property type="entry name" value="DEXH_lig_assoc"/>
    <property type="match status" value="1"/>
</dbReference>
<keyword evidence="12" id="KW-0436">Ligase</keyword>
<keyword evidence="2" id="KW-0227">DNA damage</keyword>
<organism evidence="12 13">
    <name type="scientific">Dyadobacter luticola</name>
    <dbReference type="NCBI Taxonomy" id="1979387"/>
    <lineage>
        <taxon>Bacteria</taxon>
        <taxon>Pseudomonadati</taxon>
        <taxon>Bacteroidota</taxon>
        <taxon>Cytophagia</taxon>
        <taxon>Cytophagales</taxon>
        <taxon>Spirosomataceae</taxon>
        <taxon>Dyadobacter</taxon>
    </lineage>
</organism>
<feature type="domain" description="Helicase C-terminal" evidence="11">
    <location>
        <begin position="250"/>
        <end position="402"/>
    </location>
</feature>
<keyword evidence="13" id="KW-1185">Reference proteome</keyword>
<dbReference type="Pfam" id="PF08494">
    <property type="entry name" value="DEAD_assoc"/>
    <property type="match status" value="1"/>
</dbReference>
<dbReference type="InterPro" id="IPR011545">
    <property type="entry name" value="DEAD/DEAH_box_helicase_dom"/>
</dbReference>